<reference evidence="2" key="2">
    <citation type="submission" date="2022-04" db="EMBL/GenBank/DDBJ databases">
        <title>Complete Genome Sequence of Flavobacterium sediminilitoris YSM-43, Isolated from a Tidal Sediment.</title>
        <authorList>
            <person name="Lee P.A."/>
        </authorList>
    </citation>
    <scope>NUCLEOTIDE SEQUENCE</scope>
    <source>
        <strain evidence="2">YSM-43</strain>
    </source>
</reference>
<dbReference type="SUPFAM" id="SSF101874">
    <property type="entry name" value="YceI-like"/>
    <property type="match status" value="1"/>
</dbReference>
<feature type="domain" description="Lipid/polyisoprenoid-binding YceI-like" evidence="1">
    <location>
        <begin position="42"/>
        <end position="218"/>
    </location>
</feature>
<dbReference type="Proteomes" id="UP000830454">
    <property type="component" value="Chromosome"/>
</dbReference>
<dbReference type="PROSITE" id="PS51257">
    <property type="entry name" value="PROKAR_LIPOPROTEIN"/>
    <property type="match status" value="1"/>
</dbReference>
<accession>A0ABY4HMI8</accession>
<dbReference type="InterPro" id="IPR007372">
    <property type="entry name" value="Lipid/polyisoprenoid-bd_YceI"/>
</dbReference>
<dbReference type="SMART" id="SM00867">
    <property type="entry name" value="YceI"/>
    <property type="match status" value="1"/>
</dbReference>
<gene>
    <name evidence="2" type="ORF">LXD69_17875</name>
</gene>
<protein>
    <submittedName>
        <fullName evidence="2">YceI family protein</fullName>
    </submittedName>
</protein>
<evidence type="ECO:0000259" key="1">
    <source>
        <dbReference type="SMART" id="SM00867"/>
    </source>
</evidence>
<dbReference type="Gene3D" id="2.40.128.110">
    <property type="entry name" value="Lipid/polyisoprenoid-binding, YceI-like"/>
    <property type="match status" value="1"/>
</dbReference>
<dbReference type="EMBL" id="CP090145">
    <property type="protein sequence ID" value="UOX33888.1"/>
    <property type="molecule type" value="Genomic_DNA"/>
</dbReference>
<keyword evidence="3" id="KW-1185">Reference proteome</keyword>
<name>A0ABY4HMI8_9FLAO</name>
<reference evidence="2" key="1">
    <citation type="submission" date="2021-12" db="EMBL/GenBank/DDBJ databases">
        <authorList>
            <person name="Cha I.-T."/>
            <person name="Lee K.-E."/>
            <person name="Park S.-J."/>
        </authorList>
    </citation>
    <scope>NUCLEOTIDE SEQUENCE</scope>
    <source>
        <strain evidence="2">YSM-43</strain>
    </source>
</reference>
<dbReference type="InterPro" id="IPR036761">
    <property type="entry name" value="TTHA0802/YceI-like_sf"/>
</dbReference>
<dbReference type="RefSeq" id="WP_246916454.1">
    <property type="nucleotide sequence ID" value="NZ_CP090145.1"/>
</dbReference>
<dbReference type="PANTHER" id="PTHR34406">
    <property type="entry name" value="PROTEIN YCEI"/>
    <property type="match status" value="1"/>
</dbReference>
<evidence type="ECO:0000313" key="3">
    <source>
        <dbReference type="Proteomes" id="UP000830454"/>
    </source>
</evidence>
<proteinExistence type="predicted"/>
<organism evidence="2 3">
    <name type="scientific">Flavobacterium sediminilitoris</name>
    <dbReference type="NCBI Taxonomy" id="2024526"/>
    <lineage>
        <taxon>Bacteria</taxon>
        <taxon>Pseudomonadati</taxon>
        <taxon>Bacteroidota</taxon>
        <taxon>Flavobacteriia</taxon>
        <taxon>Flavobacteriales</taxon>
        <taxon>Flavobacteriaceae</taxon>
        <taxon>Flavobacterium</taxon>
    </lineage>
</organism>
<sequence length="219" mass="23757">MKKNILSLALITIISLTGCKKETTTEETVTPEPTVETVDAITFNIDNASSSVAWIGSKPTGKHNGTITVKEGNFDVTDGKVSGGTFVMDMNSITVTDLEGDDKLNLETHLKGTGDKEAEDHFFNTAKFPTSTFKINSITETDGVSTVNGTLTMKDISKEVSFPAKISITDSEVSLVSEPFKINRTLWGVNYASKSIFDDLKDKFVDDEIELTVTAKATK</sequence>
<dbReference type="PANTHER" id="PTHR34406:SF1">
    <property type="entry name" value="PROTEIN YCEI"/>
    <property type="match status" value="1"/>
</dbReference>
<evidence type="ECO:0000313" key="2">
    <source>
        <dbReference type="EMBL" id="UOX33888.1"/>
    </source>
</evidence>
<dbReference type="Pfam" id="PF04264">
    <property type="entry name" value="YceI"/>
    <property type="match status" value="1"/>
</dbReference>